<dbReference type="AlphaFoldDB" id="A0AAW9QJ70"/>
<dbReference type="InterPro" id="IPR005804">
    <property type="entry name" value="FA_desaturase_dom"/>
</dbReference>
<dbReference type="GO" id="GO:0006629">
    <property type="term" value="P:lipid metabolic process"/>
    <property type="evidence" value="ECO:0007669"/>
    <property type="project" value="InterPro"/>
</dbReference>
<comment type="caution">
    <text evidence="5">The sequence shown here is derived from an EMBL/GenBank/DDBJ whole genome shotgun (WGS) entry which is preliminary data.</text>
</comment>
<dbReference type="Proteomes" id="UP001328733">
    <property type="component" value="Unassembled WGS sequence"/>
</dbReference>
<feature type="transmembrane region" description="Helical" evidence="3">
    <location>
        <begin position="197"/>
        <end position="216"/>
    </location>
</feature>
<proteinExistence type="inferred from homology"/>
<gene>
    <name evidence="5" type="ORF">V0288_08435</name>
</gene>
<organism evidence="5 6">
    <name type="scientific">Pannus brasiliensis CCIBt3594</name>
    <dbReference type="NCBI Taxonomy" id="1427578"/>
    <lineage>
        <taxon>Bacteria</taxon>
        <taxon>Bacillati</taxon>
        <taxon>Cyanobacteriota</taxon>
        <taxon>Cyanophyceae</taxon>
        <taxon>Oscillatoriophycideae</taxon>
        <taxon>Chroococcales</taxon>
        <taxon>Microcystaceae</taxon>
        <taxon>Pannus</taxon>
    </lineage>
</organism>
<evidence type="ECO:0000256" key="3">
    <source>
        <dbReference type="SAM" id="Phobius"/>
    </source>
</evidence>
<keyword evidence="3" id="KW-0472">Membrane</keyword>
<feature type="domain" description="Fatty acid desaturase" evidence="4">
    <location>
        <begin position="53"/>
        <end position="300"/>
    </location>
</feature>
<evidence type="ECO:0000259" key="4">
    <source>
        <dbReference type="Pfam" id="PF00487"/>
    </source>
</evidence>
<dbReference type="EC" id="1.14.19.-" evidence="5"/>
<evidence type="ECO:0000313" key="5">
    <source>
        <dbReference type="EMBL" id="MEG3437143.1"/>
    </source>
</evidence>
<feature type="transmembrane region" description="Helical" evidence="3">
    <location>
        <begin position="25"/>
        <end position="45"/>
    </location>
</feature>
<comment type="similarity">
    <text evidence="2">Belongs to the fatty acid desaturase type 2 family.</text>
</comment>
<dbReference type="CDD" id="cd01060">
    <property type="entry name" value="Membrane-FADS-like"/>
    <property type="match status" value="1"/>
</dbReference>
<dbReference type="GO" id="GO:0016491">
    <property type="term" value="F:oxidoreductase activity"/>
    <property type="evidence" value="ECO:0007669"/>
    <property type="project" value="UniProtKB-KW"/>
</dbReference>
<keyword evidence="6" id="KW-1185">Reference proteome</keyword>
<accession>A0AAW9QJ70</accession>
<evidence type="ECO:0000256" key="1">
    <source>
        <dbReference type="ARBA" id="ARBA00001954"/>
    </source>
</evidence>
<comment type="cofactor">
    <cofactor evidence="1">
        <name>Fe(2+)</name>
        <dbReference type="ChEBI" id="CHEBI:29033"/>
    </cofactor>
</comment>
<protein>
    <submittedName>
        <fullName evidence="5">Fatty acid desaturase</fullName>
        <ecNumber evidence="5">1.14.19.-</ecNumber>
    </submittedName>
</protein>
<keyword evidence="3" id="KW-1133">Transmembrane helix</keyword>
<name>A0AAW9QJ70_9CHRO</name>
<feature type="transmembrane region" description="Helical" evidence="3">
    <location>
        <begin position="51"/>
        <end position="71"/>
    </location>
</feature>
<evidence type="ECO:0000313" key="6">
    <source>
        <dbReference type="Proteomes" id="UP001328733"/>
    </source>
</evidence>
<keyword evidence="5" id="KW-0560">Oxidoreductase</keyword>
<dbReference type="EMBL" id="JBAFSM010000013">
    <property type="protein sequence ID" value="MEG3437143.1"/>
    <property type="molecule type" value="Genomic_DNA"/>
</dbReference>
<sequence length="372" mass="43840">MANFNMVNNLQPLIQKYAHQRLDRWNILGILYIVFTYLSGILLFFSSDLLVNFFGVILLTHSLILSAYMTHEFIHNTVFKNKTANQIFSNLMLWINGSCYFGFSELQKLHIAHHRDKVDISPFNSAEFLDRTPFKPVILALEWFHFPSIALWLRGRQIFLPFFREDLQQARVSVFTFLAIRVTLFSILAYFSIKALFLYFISFIGMVIVLQFMDAFQHTYEVISTEQSPETIATIVRSRDSIYEQENTFSTLLSRRFWLLNLLLLNFGYHNAHHAIMNCPWYNLRRLDEELYPRESAYHFTFFPLLKNYHRFRIRRLFEGQGKAIESDRQTLEQFYGAIGVSFLVPVGKLANWQEVGEGRRQEAGGRFLERG</sequence>
<dbReference type="Pfam" id="PF00487">
    <property type="entry name" value="FA_desaturase"/>
    <property type="match status" value="1"/>
</dbReference>
<evidence type="ECO:0000256" key="2">
    <source>
        <dbReference type="ARBA" id="ARBA00008749"/>
    </source>
</evidence>
<keyword evidence="3" id="KW-0812">Transmembrane</keyword>
<reference evidence="5 6" key="1">
    <citation type="submission" date="2024-01" db="EMBL/GenBank/DDBJ databases">
        <title>Genomic insights into the taxonomy and metabolism of the cyanobacterium Pannus brasiliensis CCIBt3594.</title>
        <authorList>
            <person name="Machado M."/>
            <person name="Botero N.B."/>
            <person name="Andreote A.P.D."/>
            <person name="Feitosa A.M.T."/>
            <person name="Popin R."/>
            <person name="Sivonen K."/>
            <person name="Fiore M.F."/>
        </authorList>
    </citation>
    <scope>NUCLEOTIDE SEQUENCE [LARGE SCALE GENOMIC DNA]</scope>
    <source>
        <strain evidence="5 6">CCIBt3594</strain>
    </source>
</reference>
<dbReference type="RefSeq" id="WP_332864628.1">
    <property type="nucleotide sequence ID" value="NZ_JBAFSM010000013.1"/>
</dbReference>